<proteinExistence type="predicted"/>
<name>A0A1H0TPD4_SELRU</name>
<reference evidence="1 2" key="1">
    <citation type="submission" date="2016-10" db="EMBL/GenBank/DDBJ databases">
        <authorList>
            <person name="de Groot N.N."/>
        </authorList>
    </citation>
    <scope>NUCLEOTIDE SEQUENCE [LARGE SCALE GENOMIC DNA]</scope>
    <source>
        <strain evidence="1 2">S137</strain>
    </source>
</reference>
<evidence type="ECO:0000313" key="2">
    <source>
        <dbReference type="Proteomes" id="UP000182412"/>
    </source>
</evidence>
<dbReference type="AlphaFoldDB" id="A0A1H0TPD4"/>
<dbReference type="EMBL" id="FNJQ01000025">
    <property type="protein sequence ID" value="SDP55701.1"/>
    <property type="molecule type" value="Genomic_DNA"/>
</dbReference>
<evidence type="ECO:0000313" key="1">
    <source>
        <dbReference type="EMBL" id="SDP55701.1"/>
    </source>
</evidence>
<dbReference type="Proteomes" id="UP000182412">
    <property type="component" value="Unassembled WGS sequence"/>
</dbReference>
<sequence>MGDKQAAMARLQASIDAINKRLAIDSNDLDYETHLRQKRQLQQILDRMKEKMQNK</sequence>
<protein>
    <submittedName>
        <fullName evidence="1">Uncharacterized protein</fullName>
    </submittedName>
</protein>
<gene>
    <name evidence="1" type="ORF">SAMN05216366_1259</name>
</gene>
<dbReference type="RefSeq" id="WP_074572899.1">
    <property type="nucleotide sequence ID" value="NZ_FNJQ01000025.1"/>
</dbReference>
<dbReference type="OrthoDB" id="1669496at2"/>
<organism evidence="1 2">
    <name type="scientific">Selenomonas ruminantium</name>
    <dbReference type="NCBI Taxonomy" id="971"/>
    <lineage>
        <taxon>Bacteria</taxon>
        <taxon>Bacillati</taxon>
        <taxon>Bacillota</taxon>
        <taxon>Negativicutes</taxon>
        <taxon>Selenomonadales</taxon>
        <taxon>Selenomonadaceae</taxon>
        <taxon>Selenomonas</taxon>
    </lineage>
</organism>
<accession>A0A1H0TPD4</accession>